<name>A0A550J6E4_9BACT</name>
<proteinExistence type="predicted"/>
<dbReference type="EMBL" id="VJVV01000014">
    <property type="protein sequence ID" value="TRO78791.1"/>
    <property type="molecule type" value="Genomic_DNA"/>
</dbReference>
<evidence type="ECO:0000259" key="2">
    <source>
        <dbReference type="PROSITE" id="PS51781"/>
    </source>
</evidence>
<dbReference type="InterPro" id="IPR003646">
    <property type="entry name" value="SH3-like_bac-type"/>
</dbReference>
<accession>A0A550J6E4</accession>
<evidence type="ECO:0000313" key="3">
    <source>
        <dbReference type="EMBL" id="TRO78791.1"/>
    </source>
</evidence>
<dbReference type="InterPro" id="IPR052354">
    <property type="entry name" value="Cell_Wall_Dynamics_Protein"/>
</dbReference>
<dbReference type="Proteomes" id="UP000317155">
    <property type="component" value="Unassembled WGS sequence"/>
</dbReference>
<feature type="signal peptide" evidence="1">
    <location>
        <begin position="1"/>
        <end position="19"/>
    </location>
</feature>
<dbReference type="PANTHER" id="PTHR34408">
    <property type="entry name" value="FAMILY PROTEIN, PUTATIVE-RELATED"/>
    <property type="match status" value="1"/>
</dbReference>
<dbReference type="RefSeq" id="WP_092054430.1">
    <property type="nucleotide sequence ID" value="NZ_FOJJ01000006.1"/>
</dbReference>
<dbReference type="AlphaFoldDB" id="A0A550J6E4"/>
<feature type="domain" description="SH3b" evidence="2">
    <location>
        <begin position="81"/>
        <end position="145"/>
    </location>
</feature>
<keyword evidence="4" id="KW-1185">Reference proteome</keyword>
<dbReference type="SMART" id="SM00287">
    <property type="entry name" value="SH3b"/>
    <property type="match status" value="2"/>
</dbReference>
<dbReference type="PROSITE" id="PS51781">
    <property type="entry name" value="SH3B"/>
    <property type="match status" value="1"/>
</dbReference>
<comment type="caution">
    <text evidence="3">The sequence shown here is derived from an EMBL/GenBank/DDBJ whole genome shotgun (WGS) entry which is preliminary data.</text>
</comment>
<evidence type="ECO:0000313" key="4">
    <source>
        <dbReference type="Proteomes" id="UP000317155"/>
    </source>
</evidence>
<protein>
    <submittedName>
        <fullName evidence="3">SH3 domain-containing protein</fullName>
    </submittedName>
</protein>
<keyword evidence="1" id="KW-0732">Signal</keyword>
<evidence type="ECO:0000256" key="1">
    <source>
        <dbReference type="SAM" id="SignalP"/>
    </source>
</evidence>
<dbReference type="Gene3D" id="2.30.30.40">
    <property type="entry name" value="SH3 Domains"/>
    <property type="match status" value="2"/>
</dbReference>
<dbReference type="Pfam" id="PF08239">
    <property type="entry name" value="SH3_3"/>
    <property type="match status" value="2"/>
</dbReference>
<dbReference type="PANTHER" id="PTHR34408:SF1">
    <property type="entry name" value="GLYCOSYL HYDROLASE FAMILY 19 DOMAIN-CONTAINING PROTEIN HI_1415"/>
    <property type="match status" value="1"/>
</dbReference>
<sequence length="145" mass="15686">MKVVALVFTALLLAGPAFAEMVTVTVGQAELRDKPAVSGSKIVATVPLATPLEVRDTQDRYLQVKDFKGTVGWIHNTLVGKSPAVVITKDSVNVRKGPGTEHPVAFKGMRGETYPVLEQQGDWVQIGGQEEERSGWISKSLTWGL</sequence>
<dbReference type="OrthoDB" id="5297720at2"/>
<organism evidence="3 4">
    <name type="scientific">Trichloromonas acetexigens</name>
    <dbReference type="NCBI Taxonomy" id="38815"/>
    <lineage>
        <taxon>Bacteria</taxon>
        <taxon>Pseudomonadati</taxon>
        <taxon>Thermodesulfobacteriota</taxon>
        <taxon>Desulfuromonadia</taxon>
        <taxon>Desulfuromonadales</taxon>
        <taxon>Trichloromonadaceae</taxon>
        <taxon>Trichloromonas</taxon>
    </lineage>
</organism>
<gene>
    <name evidence="3" type="ORF">FL622_15070</name>
</gene>
<feature type="chain" id="PRO_5021707706" evidence="1">
    <location>
        <begin position="20"/>
        <end position="145"/>
    </location>
</feature>
<reference evidence="3 4" key="1">
    <citation type="submission" date="2019-07" db="EMBL/GenBank/DDBJ databases">
        <title>Insights of Desulfuromonas acetexigens electromicrobiology.</title>
        <authorList>
            <person name="Katuri K."/>
            <person name="Sapireddy V."/>
            <person name="Shaw D.R."/>
            <person name="Saikaly P."/>
        </authorList>
    </citation>
    <scope>NUCLEOTIDE SEQUENCE [LARGE SCALE GENOMIC DNA]</scope>
    <source>
        <strain evidence="3 4">2873</strain>
    </source>
</reference>